<dbReference type="EMBL" id="AP012167">
    <property type="protein sequence ID" value="BAN07795.1"/>
    <property type="molecule type" value="Genomic_DNA"/>
</dbReference>
<evidence type="ECO:0000313" key="1">
    <source>
        <dbReference type="EMBL" id="BAN07795.1"/>
    </source>
</evidence>
<sequence length="67" mass="8010">MTEDQIKFRNYLISIYQDQRNDIIRTVMWMANHFNRLPHEIHAAYLRLSSLERNAVIREVCMMGGKA</sequence>
<accession>M5AH89</accession>
<dbReference type="PATRIC" id="fig|1001583.3.peg.2141"/>
<dbReference type="HOGENOM" id="CLU_205229_0_0_9"/>
<protein>
    <submittedName>
        <fullName evidence="1">Uncharacterized protein</fullName>
    </submittedName>
</protein>
<gene>
    <name evidence="1" type="ORF">LVISKB_2160</name>
</gene>
<dbReference type="RefSeq" id="WP_015474436.1">
    <property type="nucleotide sequence ID" value="NC_020819.1"/>
</dbReference>
<evidence type="ECO:0000313" key="2">
    <source>
        <dbReference type="Proteomes" id="UP000012042"/>
    </source>
</evidence>
<organism evidence="1 2">
    <name type="scientific">Levilactobacillus brevis KB290</name>
    <dbReference type="NCBI Taxonomy" id="1001583"/>
    <lineage>
        <taxon>Bacteria</taxon>
        <taxon>Bacillati</taxon>
        <taxon>Bacillota</taxon>
        <taxon>Bacilli</taxon>
        <taxon>Lactobacillales</taxon>
        <taxon>Lactobacillaceae</taxon>
        <taxon>Levilactobacillus</taxon>
    </lineage>
</organism>
<dbReference type="AlphaFoldDB" id="M5AH89"/>
<name>M5AH89_LEVBR</name>
<dbReference type="KEGG" id="lbk:LVISKB_2160"/>
<proteinExistence type="predicted"/>
<dbReference type="Proteomes" id="UP000012042">
    <property type="component" value="Chromosome"/>
</dbReference>
<reference evidence="1 2" key="1">
    <citation type="journal article" date="2013" name="PLoS ONE">
        <title>Genomic Analysis by Deep Sequencing of the Probiotic Lactobacillus brevis KB290 Harboring Nine Plasmids Reveals Genomic Stability.</title>
        <authorList>
            <person name="Fukao M."/>
            <person name="Oshima K."/>
            <person name="Morita H."/>
            <person name="Toh H."/>
            <person name="Suda W."/>
            <person name="Kim S.W."/>
            <person name="Suzuki S."/>
            <person name="Yakabe T."/>
            <person name="Hattori M."/>
            <person name="Yajima N."/>
        </authorList>
    </citation>
    <scope>NUCLEOTIDE SEQUENCE [LARGE SCALE GENOMIC DNA]</scope>
    <source>
        <strain evidence="1 2">KB290</strain>
    </source>
</reference>